<evidence type="ECO:0000256" key="1">
    <source>
        <dbReference type="SAM" id="MobiDB-lite"/>
    </source>
</evidence>
<feature type="chain" id="PRO_5045857354" description="DUF732 domain-containing protein" evidence="2">
    <location>
        <begin position="25"/>
        <end position="143"/>
    </location>
</feature>
<feature type="compositionally biased region" description="Low complexity" evidence="1">
    <location>
        <begin position="24"/>
        <end position="56"/>
    </location>
</feature>
<feature type="region of interest" description="Disordered" evidence="1">
    <location>
        <begin position="24"/>
        <end position="68"/>
    </location>
</feature>
<evidence type="ECO:0000313" key="3">
    <source>
        <dbReference type="EMBL" id="UGS27573.1"/>
    </source>
</evidence>
<evidence type="ECO:0000313" key="4">
    <source>
        <dbReference type="Proteomes" id="UP001199642"/>
    </source>
</evidence>
<gene>
    <name evidence="3" type="ORF">K8F61_05130</name>
</gene>
<dbReference type="EMBL" id="CP082781">
    <property type="protein sequence ID" value="UGS27573.1"/>
    <property type="molecule type" value="Genomic_DNA"/>
</dbReference>
<keyword evidence="2" id="KW-0732">Signal</keyword>
<dbReference type="PROSITE" id="PS51257">
    <property type="entry name" value="PROKAR_LIPOPROTEIN"/>
    <property type="match status" value="1"/>
</dbReference>
<dbReference type="Proteomes" id="UP001199642">
    <property type="component" value="Chromosome"/>
</dbReference>
<accession>A0ABY3RU26</accession>
<feature type="signal peptide" evidence="2">
    <location>
        <begin position="1"/>
        <end position="24"/>
    </location>
</feature>
<name>A0ABY3RU26_9MICO</name>
<reference evidence="3 4" key="1">
    <citation type="submission" date="2023-01" db="EMBL/GenBank/DDBJ databases">
        <title>Characterization of estradiol degrading bacteria Microbacterium sp. MZT7 and reveal degrading genes through genome analysis.</title>
        <authorList>
            <person name="Hao P."/>
            <person name="Gao Y."/>
        </authorList>
    </citation>
    <scope>NUCLEOTIDE SEQUENCE [LARGE SCALE GENOMIC DNA]</scope>
    <source>
        <strain evidence="3 4">MZT7</strain>
    </source>
</reference>
<sequence>MPKRTSAATIAVAAVLLLTLAGCAGTPESPASEPTAPAAATSAPPAETPTPTDAPTGPVEVTAAPSPESTWTLRDQVIADIHASLVGQGYNVTTEQVVQAADYTCEQLAAGVDKSEIVPFTGDFPADRVEGIINSFERVYCAP</sequence>
<organism evidence="3 4">
    <name type="scientific">Microbacterium resistens</name>
    <dbReference type="NCBI Taxonomy" id="156977"/>
    <lineage>
        <taxon>Bacteria</taxon>
        <taxon>Bacillati</taxon>
        <taxon>Actinomycetota</taxon>
        <taxon>Actinomycetes</taxon>
        <taxon>Micrococcales</taxon>
        <taxon>Microbacteriaceae</taxon>
        <taxon>Microbacterium</taxon>
    </lineage>
</organism>
<evidence type="ECO:0008006" key="5">
    <source>
        <dbReference type="Google" id="ProtNLM"/>
    </source>
</evidence>
<protein>
    <recommendedName>
        <fullName evidence="5">DUF732 domain-containing protein</fullName>
    </recommendedName>
</protein>
<evidence type="ECO:0000256" key="2">
    <source>
        <dbReference type="SAM" id="SignalP"/>
    </source>
</evidence>
<proteinExistence type="predicted"/>
<keyword evidence="4" id="KW-1185">Reference proteome</keyword>
<dbReference type="RefSeq" id="WP_231820905.1">
    <property type="nucleotide sequence ID" value="NZ_CP082781.1"/>
</dbReference>